<evidence type="ECO:0000256" key="2">
    <source>
        <dbReference type="ARBA" id="ARBA00023239"/>
    </source>
</evidence>
<dbReference type="Proteomes" id="UP001575181">
    <property type="component" value="Unassembled WGS sequence"/>
</dbReference>
<dbReference type="Pfam" id="PF00596">
    <property type="entry name" value="Aldolase_II"/>
    <property type="match status" value="1"/>
</dbReference>
<keyword evidence="5" id="KW-1185">Reference proteome</keyword>
<dbReference type="RefSeq" id="WP_373655550.1">
    <property type="nucleotide sequence ID" value="NZ_JBGUAW010000005.1"/>
</dbReference>
<dbReference type="EMBL" id="JBGUAW010000005">
    <property type="protein sequence ID" value="MFA9460763.1"/>
    <property type="molecule type" value="Genomic_DNA"/>
</dbReference>
<dbReference type="Gene3D" id="3.40.225.10">
    <property type="entry name" value="Class II aldolase/adducin N-terminal domain"/>
    <property type="match status" value="1"/>
</dbReference>
<reference evidence="4 5" key="1">
    <citation type="submission" date="2024-08" db="EMBL/GenBank/DDBJ databases">
        <title>Whole-genome sequencing of halo(alkali)philic microorganisms from hypersaline lakes.</title>
        <authorList>
            <person name="Sorokin D.Y."/>
            <person name="Merkel A.Y."/>
            <person name="Messina E."/>
            <person name="Yakimov M."/>
        </authorList>
    </citation>
    <scope>NUCLEOTIDE SEQUENCE [LARGE SCALE GENOMIC DNA]</scope>
    <source>
        <strain evidence="4 5">Cl-TMA</strain>
    </source>
</reference>
<sequence>MRHITARRSLVAAMDELGQAGLNQGASGNVGLRVPGGLLITPSGVPYEQLRPGDLVEQDMEGGVVQGRLRPSSEWRFHRDILAAYPETDAVVHVHSPYATALACLNRPIPAFHYMVAVAGGMEIPLAPYATFGSQELSDQLLAAMGDLRACLLANHGLVVRATGLEQALGLAREVENLARQYLLALQAGDPVLLGLEEMERVLERFAGYGPGGGD</sequence>
<evidence type="ECO:0000313" key="5">
    <source>
        <dbReference type="Proteomes" id="UP001575181"/>
    </source>
</evidence>
<dbReference type="PANTHER" id="PTHR22789:SF0">
    <property type="entry name" value="3-OXO-TETRONATE 4-PHOSPHATE DECARBOXYLASE-RELATED"/>
    <property type="match status" value="1"/>
</dbReference>
<dbReference type="InterPro" id="IPR050197">
    <property type="entry name" value="Aldolase_class_II_sugar_metab"/>
</dbReference>
<organism evidence="4 5">
    <name type="scientific">Thiohalorhabdus methylotrophus</name>
    <dbReference type="NCBI Taxonomy" id="3242694"/>
    <lineage>
        <taxon>Bacteria</taxon>
        <taxon>Pseudomonadati</taxon>
        <taxon>Pseudomonadota</taxon>
        <taxon>Gammaproteobacteria</taxon>
        <taxon>Thiohalorhabdales</taxon>
        <taxon>Thiohalorhabdaceae</taxon>
        <taxon>Thiohalorhabdus</taxon>
    </lineage>
</organism>
<keyword evidence="1" id="KW-0479">Metal-binding</keyword>
<dbReference type="PANTHER" id="PTHR22789">
    <property type="entry name" value="FUCULOSE PHOSPHATE ALDOLASE"/>
    <property type="match status" value="1"/>
</dbReference>
<feature type="domain" description="Class II aldolase/adducin N-terminal" evidence="3">
    <location>
        <begin position="8"/>
        <end position="183"/>
    </location>
</feature>
<dbReference type="SUPFAM" id="SSF53639">
    <property type="entry name" value="AraD/HMP-PK domain-like"/>
    <property type="match status" value="1"/>
</dbReference>
<evidence type="ECO:0000259" key="3">
    <source>
        <dbReference type="SMART" id="SM01007"/>
    </source>
</evidence>
<gene>
    <name evidence="4" type="ORF">ACERLL_07990</name>
</gene>
<comment type="caution">
    <text evidence="4">The sequence shown here is derived from an EMBL/GenBank/DDBJ whole genome shotgun (WGS) entry which is preliminary data.</text>
</comment>
<evidence type="ECO:0000256" key="1">
    <source>
        <dbReference type="ARBA" id="ARBA00022723"/>
    </source>
</evidence>
<keyword evidence="2" id="KW-0456">Lyase</keyword>
<name>A0ABV4TW68_9GAMM</name>
<accession>A0ABV4TW68</accession>
<dbReference type="SMART" id="SM01007">
    <property type="entry name" value="Aldolase_II"/>
    <property type="match status" value="1"/>
</dbReference>
<evidence type="ECO:0000313" key="4">
    <source>
        <dbReference type="EMBL" id="MFA9460763.1"/>
    </source>
</evidence>
<dbReference type="InterPro" id="IPR036409">
    <property type="entry name" value="Aldolase_II/adducin_N_sf"/>
</dbReference>
<protein>
    <submittedName>
        <fullName evidence="4">Class II aldolase/adducin family protein</fullName>
    </submittedName>
</protein>
<proteinExistence type="predicted"/>
<dbReference type="InterPro" id="IPR001303">
    <property type="entry name" value="Aldolase_II/adducin_N"/>
</dbReference>